<reference evidence="1 2" key="1">
    <citation type="journal article" date="2018" name="PLoS Genet.">
        <title>Population sequencing reveals clonal diversity and ancestral inbreeding in the grapevine cultivar Chardonnay.</title>
        <authorList>
            <person name="Roach M.J."/>
            <person name="Johnson D.L."/>
            <person name="Bohlmann J."/>
            <person name="van Vuuren H.J."/>
            <person name="Jones S.J."/>
            <person name="Pretorius I.S."/>
            <person name="Schmidt S.A."/>
            <person name="Borneman A.R."/>
        </authorList>
    </citation>
    <scope>NUCLEOTIDE SEQUENCE [LARGE SCALE GENOMIC DNA]</scope>
    <source>
        <strain evidence="2">cv. Chardonnay</strain>
        <tissue evidence="1">Leaf</tissue>
    </source>
</reference>
<dbReference type="Proteomes" id="UP000288805">
    <property type="component" value="Unassembled WGS sequence"/>
</dbReference>
<evidence type="ECO:0000313" key="1">
    <source>
        <dbReference type="EMBL" id="RVW75967.1"/>
    </source>
</evidence>
<organism evidence="1 2">
    <name type="scientific">Vitis vinifera</name>
    <name type="common">Grape</name>
    <dbReference type="NCBI Taxonomy" id="29760"/>
    <lineage>
        <taxon>Eukaryota</taxon>
        <taxon>Viridiplantae</taxon>
        <taxon>Streptophyta</taxon>
        <taxon>Embryophyta</taxon>
        <taxon>Tracheophyta</taxon>
        <taxon>Spermatophyta</taxon>
        <taxon>Magnoliopsida</taxon>
        <taxon>eudicotyledons</taxon>
        <taxon>Gunneridae</taxon>
        <taxon>Pentapetalae</taxon>
        <taxon>rosids</taxon>
        <taxon>Vitales</taxon>
        <taxon>Vitaceae</taxon>
        <taxon>Viteae</taxon>
        <taxon>Vitis</taxon>
    </lineage>
</organism>
<sequence length="302" mass="33915">MANAHRRRNSLVRIKINGNRVFEETEIKAGEVQAFQSLLAENGDWRPSCMGLTFDVLGGDEAALLEVPFSKVEVFKALSNLNGIKLQNWMVFPSRFSNSIVILWRMRLIDGFGENSSGGSMGVFLLSVDLLELVAHVVRAISGLKVNLEKSELIPMGSVENVEELAQEFGYKVDTLPSSYLGLSLGAPYKFCLSLGRCKGEVSQKNKVMEKVAKVLWDLVFSLFGVNWVLPFTIRDVSFKDKKHRKEVDIVELFLLRLQGWRVCKDEEDKLLWTRVSPKVASLLGALLYEKDALKLAQVFLG</sequence>
<dbReference type="AlphaFoldDB" id="A0A438GUT8"/>
<accession>A0A438GUT8</accession>
<protein>
    <submittedName>
        <fullName evidence="1">Uncharacterized protein</fullName>
    </submittedName>
</protein>
<proteinExistence type="predicted"/>
<evidence type="ECO:0000313" key="2">
    <source>
        <dbReference type="Proteomes" id="UP000288805"/>
    </source>
</evidence>
<name>A0A438GUT8_VITVI</name>
<gene>
    <name evidence="1" type="ORF">CK203_052815</name>
</gene>
<comment type="caution">
    <text evidence="1">The sequence shown here is derived from an EMBL/GenBank/DDBJ whole genome shotgun (WGS) entry which is preliminary data.</text>
</comment>
<dbReference type="EMBL" id="QGNW01000337">
    <property type="protein sequence ID" value="RVW75967.1"/>
    <property type="molecule type" value="Genomic_DNA"/>
</dbReference>